<organism evidence="2 3">
    <name type="scientific">Lachnospira eligens</name>
    <dbReference type="NCBI Taxonomy" id="39485"/>
    <lineage>
        <taxon>Bacteria</taxon>
        <taxon>Bacillati</taxon>
        <taxon>Bacillota</taxon>
        <taxon>Clostridia</taxon>
        <taxon>Lachnospirales</taxon>
        <taxon>Lachnospiraceae</taxon>
        <taxon>Lachnospira</taxon>
    </lineage>
</organism>
<evidence type="ECO:0000313" key="3">
    <source>
        <dbReference type="Proteomes" id="UP000095621"/>
    </source>
</evidence>
<feature type="transmembrane region" description="Helical" evidence="1">
    <location>
        <begin position="51"/>
        <end position="68"/>
    </location>
</feature>
<feature type="transmembrane region" description="Helical" evidence="1">
    <location>
        <begin position="25"/>
        <end position="45"/>
    </location>
</feature>
<dbReference type="Proteomes" id="UP000095621">
    <property type="component" value="Unassembled WGS sequence"/>
</dbReference>
<keyword evidence="1" id="KW-0472">Membrane</keyword>
<accession>A0A174YX51</accession>
<name>A0A174YX51_9FIRM</name>
<evidence type="ECO:0000256" key="1">
    <source>
        <dbReference type="SAM" id="Phobius"/>
    </source>
</evidence>
<sequence>MTGYVFNKTFHFVALKQNTEDVEHILTASLVVGFIYCKIASLIPIHISDKIDTICIVVSALILAYIFARIFRCKYLIYVLDFLKIRDTGNVYYWDDLMDNDYPMKVKVSYNENVYEGMLHNYESYSNEPHIVLTSYIVKDKSDNVLDDFRDDNTKIIILDTSEAEKVEVIYAKNSTICKDLRELCNSNSSLFNDRNNEEQD</sequence>
<gene>
    <name evidence="2" type="ORF">ERS852490_01099</name>
</gene>
<keyword evidence="1" id="KW-1133">Transmembrane helix</keyword>
<keyword evidence="1" id="KW-0812">Transmembrane</keyword>
<protein>
    <submittedName>
        <fullName evidence="2">Uncharacterized protein</fullName>
    </submittedName>
</protein>
<evidence type="ECO:0000313" key="2">
    <source>
        <dbReference type="EMBL" id="CUQ76516.1"/>
    </source>
</evidence>
<dbReference type="AlphaFoldDB" id="A0A174YX51"/>
<reference evidence="2 3" key="1">
    <citation type="submission" date="2015-09" db="EMBL/GenBank/DDBJ databases">
        <authorList>
            <consortium name="Pathogen Informatics"/>
        </authorList>
    </citation>
    <scope>NUCLEOTIDE SEQUENCE [LARGE SCALE GENOMIC DNA]</scope>
    <source>
        <strain evidence="2 3">2789STDY5834875</strain>
    </source>
</reference>
<proteinExistence type="predicted"/>
<dbReference type="EMBL" id="CZBU01000002">
    <property type="protein sequence ID" value="CUQ76516.1"/>
    <property type="molecule type" value="Genomic_DNA"/>
</dbReference>